<proteinExistence type="evidence at transcript level"/>
<dbReference type="InterPro" id="IPR005318">
    <property type="entry name" value="OM_porin_bac"/>
</dbReference>
<dbReference type="GO" id="GO:0015288">
    <property type="term" value="F:porin activity"/>
    <property type="evidence" value="ECO:0007669"/>
    <property type="project" value="TreeGrafter"/>
</dbReference>
<evidence type="ECO:0000256" key="1">
    <source>
        <dbReference type="ARBA" id="ARBA00009075"/>
    </source>
</evidence>
<keyword evidence="2" id="KW-0813">Transport</keyword>
<comment type="similarity">
    <text evidence="1">Belongs to the outer membrane porin (Opr) (TC 1.B.25) family.</text>
</comment>
<keyword evidence="3 4" id="KW-0732">Signal</keyword>
<dbReference type="AlphaFoldDB" id="A0A292G0R6"/>
<evidence type="ECO:0000256" key="4">
    <source>
        <dbReference type="SAM" id="SignalP"/>
    </source>
</evidence>
<feature type="chain" id="PRO_5012268254" evidence="4">
    <location>
        <begin position="24"/>
        <end position="133"/>
    </location>
</feature>
<dbReference type="PANTHER" id="PTHR34596:SF2">
    <property type="entry name" value="CHITOPORIN"/>
    <property type="match status" value="1"/>
</dbReference>
<feature type="signal peptide" evidence="4">
    <location>
        <begin position="1"/>
        <end position="23"/>
    </location>
</feature>
<dbReference type="InterPro" id="IPR023614">
    <property type="entry name" value="Porin_dom_sf"/>
</dbReference>
<evidence type="ECO:0000256" key="2">
    <source>
        <dbReference type="ARBA" id="ARBA00022448"/>
    </source>
</evidence>
<dbReference type="Gene3D" id="2.40.160.10">
    <property type="entry name" value="Porin"/>
    <property type="match status" value="1"/>
</dbReference>
<dbReference type="EMBL" id="LC322004">
    <property type="protein sequence ID" value="BBA54065.1"/>
    <property type="molecule type" value="mRNA"/>
</dbReference>
<dbReference type="Pfam" id="PF03573">
    <property type="entry name" value="OprD"/>
    <property type="match status" value="1"/>
</dbReference>
<name>A0A292G0R6_PSEAI</name>
<sequence length="133" mass="14317">MKVMKWSAIALAVSAGSTQFAVADAFVSDQAEAKGFIEDSSLNLLLRNYYFNRDGKEGRGDRVDWTQGFESGFTQGTVGFGVDAFGYLGLKLDGTSDKTGTGNLPVMNDGKPRDDYSRAGGAVKVRISKTMLK</sequence>
<evidence type="ECO:0000313" key="5">
    <source>
        <dbReference type="EMBL" id="BBA54065.1"/>
    </source>
</evidence>
<organism evidence="5">
    <name type="scientific">Pseudomonas aeruginosa</name>
    <dbReference type="NCBI Taxonomy" id="287"/>
    <lineage>
        <taxon>Bacteria</taxon>
        <taxon>Pseudomonadati</taxon>
        <taxon>Pseudomonadota</taxon>
        <taxon>Gammaproteobacteria</taxon>
        <taxon>Pseudomonadales</taxon>
        <taxon>Pseudomonadaceae</taxon>
        <taxon>Pseudomonas</taxon>
    </lineage>
</organism>
<evidence type="ECO:0000256" key="3">
    <source>
        <dbReference type="ARBA" id="ARBA00022729"/>
    </source>
</evidence>
<gene>
    <name evidence="5" type="primary">oprD</name>
</gene>
<protein>
    <submittedName>
        <fullName evidence="5">Truncated porin D</fullName>
    </submittedName>
</protein>
<reference evidence="5" key="1">
    <citation type="journal article" date="2017" name="J. Med. Microbiol.">
        <title>Risk factors for and role of OprD protein in increasing minimal inhibitory concentrations of carbapenems in clinical isolates of Pseudomonas aeruginosa.</title>
        <authorList>
            <person name="Hirabayashi A."/>
            <person name="Kato D."/>
            <person name="Tomita Y."/>
            <person name="Iguchi M."/>
            <person name="Yamada K."/>
            <person name="Kouyama Y."/>
            <person name="Morioka H."/>
            <person name="Tetsuka N."/>
            <person name="Yagi T."/>
        </authorList>
    </citation>
    <scope>NUCLEOTIDE SEQUENCE</scope>
    <source>
        <strain evidence="5">NUH-10Y</strain>
    </source>
</reference>
<dbReference type="PANTHER" id="PTHR34596">
    <property type="entry name" value="CHITOPORIN"/>
    <property type="match status" value="1"/>
</dbReference>
<dbReference type="GO" id="GO:0016020">
    <property type="term" value="C:membrane"/>
    <property type="evidence" value="ECO:0007669"/>
    <property type="project" value="InterPro"/>
</dbReference>
<accession>A0A292G0R6</accession>